<reference evidence="8" key="1">
    <citation type="journal article" date="2014" name="Int. J. Syst. Evol. Microbiol.">
        <title>Complete genome sequence of Corynebacterium casei LMG S-19264T (=DSM 44701T), isolated from a smear-ripened cheese.</title>
        <authorList>
            <consortium name="US DOE Joint Genome Institute (JGI-PGF)"/>
            <person name="Walter F."/>
            <person name="Albersmeier A."/>
            <person name="Kalinowski J."/>
            <person name="Ruckert C."/>
        </authorList>
    </citation>
    <scope>NUCLEOTIDE SEQUENCE</scope>
    <source>
        <strain evidence="8">JCM 13919</strain>
    </source>
</reference>
<dbReference type="GO" id="GO:0003995">
    <property type="term" value="F:acyl-CoA dehydrogenase activity"/>
    <property type="evidence" value="ECO:0007669"/>
    <property type="project" value="TreeGrafter"/>
</dbReference>
<organism evidence="8 9">
    <name type="scientific">Legionella impletisoli</name>
    <dbReference type="NCBI Taxonomy" id="343510"/>
    <lineage>
        <taxon>Bacteria</taxon>
        <taxon>Pseudomonadati</taxon>
        <taxon>Pseudomonadota</taxon>
        <taxon>Gammaproteobacteria</taxon>
        <taxon>Legionellales</taxon>
        <taxon>Legionellaceae</taxon>
        <taxon>Legionella</taxon>
    </lineage>
</organism>
<dbReference type="AlphaFoldDB" id="A0A917NBV0"/>
<dbReference type="InterPro" id="IPR009100">
    <property type="entry name" value="AcylCoA_DH/oxidase_NM_dom_sf"/>
</dbReference>
<dbReference type="PANTHER" id="PTHR42707:SF2">
    <property type="entry name" value="ACD11 DEHYDROGENASE"/>
    <property type="match status" value="1"/>
</dbReference>
<dbReference type="EMBL" id="BMOB01000002">
    <property type="protein sequence ID" value="GGI81825.1"/>
    <property type="molecule type" value="Genomic_DNA"/>
</dbReference>
<dbReference type="Gene3D" id="2.40.110.20">
    <property type="match status" value="1"/>
</dbReference>
<evidence type="ECO:0000259" key="5">
    <source>
        <dbReference type="Pfam" id="PF00441"/>
    </source>
</evidence>
<comment type="similarity">
    <text evidence="1 4">Belongs to the acyl-CoA dehydrogenase family.</text>
</comment>
<proteinExistence type="inferred from homology"/>
<reference evidence="8" key="2">
    <citation type="submission" date="2020-09" db="EMBL/GenBank/DDBJ databases">
        <authorList>
            <person name="Sun Q."/>
            <person name="Ohkuma M."/>
        </authorList>
    </citation>
    <scope>NUCLEOTIDE SEQUENCE</scope>
    <source>
        <strain evidence="8">JCM 13919</strain>
    </source>
</reference>
<comment type="cofactor">
    <cofactor evidence="4">
        <name>FAD</name>
        <dbReference type="ChEBI" id="CHEBI:57692"/>
    </cofactor>
</comment>
<comment type="caution">
    <text evidence="8">The sequence shown here is derived from an EMBL/GenBank/DDBJ whole genome shotgun (WGS) entry which is preliminary data.</text>
</comment>
<dbReference type="InterPro" id="IPR036250">
    <property type="entry name" value="AcylCo_DH-like_C"/>
</dbReference>
<dbReference type="SUPFAM" id="SSF47203">
    <property type="entry name" value="Acyl-CoA dehydrogenase C-terminal domain-like"/>
    <property type="match status" value="1"/>
</dbReference>
<dbReference type="InterPro" id="IPR041504">
    <property type="entry name" value="AidB_N"/>
</dbReference>
<gene>
    <name evidence="8" type="ORF">GCM10007966_07960</name>
</gene>
<evidence type="ECO:0000313" key="9">
    <source>
        <dbReference type="Proteomes" id="UP000630149"/>
    </source>
</evidence>
<protein>
    <submittedName>
        <fullName evidence="8">Acyl-CoA dehydrogenase</fullName>
    </submittedName>
</protein>
<keyword evidence="2 4" id="KW-0285">Flavoprotein</keyword>
<dbReference type="InterPro" id="IPR009075">
    <property type="entry name" value="AcylCo_DH/oxidase_C"/>
</dbReference>
<dbReference type="PANTHER" id="PTHR42707">
    <property type="entry name" value="ACYL-COA DEHYDROGENASE"/>
    <property type="match status" value="1"/>
</dbReference>
<keyword evidence="3 4" id="KW-0274">FAD</keyword>
<dbReference type="OrthoDB" id="9771038at2"/>
<evidence type="ECO:0000256" key="1">
    <source>
        <dbReference type="ARBA" id="ARBA00009347"/>
    </source>
</evidence>
<dbReference type="Gene3D" id="1.20.140.10">
    <property type="entry name" value="Butyryl-CoA Dehydrogenase, subunit A, domain 3"/>
    <property type="match status" value="1"/>
</dbReference>
<evidence type="ECO:0000256" key="3">
    <source>
        <dbReference type="ARBA" id="ARBA00022827"/>
    </source>
</evidence>
<feature type="domain" description="Adaptive response protein AidB N-terminal" evidence="7">
    <location>
        <begin position="72"/>
        <end position="169"/>
    </location>
</feature>
<evidence type="ECO:0000256" key="4">
    <source>
        <dbReference type="RuleBase" id="RU362125"/>
    </source>
</evidence>
<evidence type="ECO:0000256" key="2">
    <source>
        <dbReference type="ARBA" id="ARBA00022630"/>
    </source>
</evidence>
<feature type="domain" description="Acyl-CoA oxidase/dehydrogenase middle" evidence="6">
    <location>
        <begin position="181"/>
        <end position="278"/>
    </location>
</feature>
<evidence type="ECO:0000259" key="6">
    <source>
        <dbReference type="Pfam" id="PF02770"/>
    </source>
</evidence>
<keyword evidence="9" id="KW-1185">Reference proteome</keyword>
<dbReference type="InterPro" id="IPR052904">
    <property type="entry name" value="Acyl-CoA_dehydrogenase-like"/>
</dbReference>
<dbReference type="InterPro" id="IPR006091">
    <property type="entry name" value="Acyl-CoA_Oxase/DH_mid-dom"/>
</dbReference>
<name>A0A917NBV0_9GAMM</name>
<evidence type="ECO:0000313" key="8">
    <source>
        <dbReference type="EMBL" id="GGI81825.1"/>
    </source>
</evidence>
<dbReference type="Pfam" id="PF18158">
    <property type="entry name" value="AidB_N"/>
    <property type="match status" value="1"/>
</dbReference>
<keyword evidence="4" id="KW-0560">Oxidoreductase</keyword>
<feature type="domain" description="Acyl-CoA dehydrogenase/oxidase C-terminal" evidence="5">
    <location>
        <begin position="290"/>
        <end position="451"/>
    </location>
</feature>
<dbReference type="Pfam" id="PF02770">
    <property type="entry name" value="Acyl-CoA_dh_M"/>
    <property type="match status" value="1"/>
</dbReference>
<dbReference type="RefSeq" id="WP_131775695.1">
    <property type="nucleotide sequence ID" value="NZ_BMOB01000002.1"/>
</dbReference>
<sequence>MTKTTNAYETARDQFKTWESQLKQNILLPKSDLMHTYRYYFSEDIDFIETLQHFACQVAEALEPVVRENNLDEHLPTLQQYDAIGERQDVIKHSPLYAKAGDIIYGSGIMGYLNKPGQMLKTLSLFILSSHAGEAGHNCPIACSAGVMRILNKYSDLKETGTWIEKLSLPSFQENYTGAQFLTEIQGGSDVGANASYAYQDEEGHWRISGEKWFCSNANAELILMTARFDQTIAGTKGLGLFLVPSTLADGSQNHYRIRRLKQKFGTRSMATAEIDFKHALAYPMGKLEQGINLVMENVLHLSRIFNAFSVLGMARRAYQTAYYYALNRSAFEHKILDYPLVKESIATIKADNTVMIASVFHMVRLQDDFDLAPEDQKTKEKQLLLRTLANINKYFTAKYSVEHIHHCLDVLAGNGTIESFSSLPRLLRDCIVCENWEGTHFVLWMQVLKDIHRFEVDEIFLSHLRALSEELTHDLTYKRVFEETIKDLEEAFSNLKTVAIEEQTLLFKEIVEKMAISLAGLTLALELQDESASSGKKACLELFISRHITSDKLPFERYTTLLNRVITQST</sequence>
<accession>A0A917NBV0</accession>
<evidence type="ECO:0000259" key="7">
    <source>
        <dbReference type="Pfam" id="PF18158"/>
    </source>
</evidence>
<dbReference type="Pfam" id="PF00441">
    <property type="entry name" value="Acyl-CoA_dh_1"/>
    <property type="match status" value="1"/>
</dbReference>
<dbReference type="SUPFAM" id="SSF56645">
    <property type="entry name" value="Acyl-CoA dehydrogenase NM domain-like"/>
    <property type="match status" value="1"/>
</dbReference>
<dbReference type="Proteomes" id="UP000630149">
    <property type="component" value="Unassembled WGS sequence"/>
</dbReference>